<dbReference type="InterPro" id="IPR036390">
    <property type="entry name" value="WH_DNA-bd_sf"/>
</dbReference>
<evidence type="ECO:0000313" key="6">
    <source>
        <dbReference type="EMBL" id="PZQ67923.1"/>
    </source>
</evidence>
<dbReference type="CDD" id="cd05466">
    <property type="entry name" value="PBP2_LTTR_substrate"/>
    <property type="match status" value="1"/>
</dbReference>
<dbReference type="GO" id="GO:0003700">
    <property type="term" value="F:DNA-binding transcription factor activity"/>
    <property type="evidence" value="ECO:0007669"/>
    <property type="project" value="InterPro"/>
</dbReference>
<evidence type="ECO:0000256" key="1">
    <source>
        <dbReference type="ARBA" id="ARBA00009437"/>
    </source>
</evidence>
<gene>
    <name evidence="6" type="ORF">DI563_20985</name>
</gene>
<keyword evidence="3" id="KW-0238">DNA-binding</keyword>
<protein>
    <submittedName>
        <fullName evidence="6">LysR family transcriptional regulator</fullName>
    </submittedName>
</protein>
<sequence>MRHLNLDQLRTLIAIADLGSFSAAAQSLHLAQPTVSLHVSELESRLGVPLLVRASRRVQPTPAGAELVERGRRLLRDVDEAIDAAQRRHAGLEGRVRVGVSTTGIVVDLLPPVFEALAKRHPGIEISPMFVGSEGSVAGLQAGTVDLALVSLPQPALPGVRFTPWMTNEMRALVPAQWPAVKRATPAWLAERPLVMNEPGSRMQTLTMEWFARAGYAPRPRIEHNYDTAMRGLVEAGYGAALLPVAPGDKAYANPRVRVVPLSPRLVRKLVIGQRATESREGAVARVAEVLLEFSRAWAGPA</sequence>
<dbReference type="Proteomes" id="UP000249135">
    <property type="component" value="Unassembled WGS sequence"/>
</dbReference>
<dbReference type="PRINTS" id="PR00039">
    <property type="entry name" value="HTHLYSR"/>
</dbReference>
<keyword evidence="4" id="KW-0804">Transcription</keyword>
<dbReference type="PROSITE" id="PS50931">
    <property type="entry name" value="HTH_LYSR"/>
    <property type="match status" value="1"/>
</dbReference>
<dbReference type="AlphaFoldDB" id="A0A2W5RL44"/>
<dbReference type="Pfam" id="PF03466">
    <property type="entry name" value="LysR_substrate"/>
    <property type="match status" value="1"/>
</dbReference>
<dbReference type="InterPro" id="IPR036388">
    <property type="entry name" value="WH-like_DNA-bd_sf"/>
</dbReference>
<comment type="similarity">
    <text evidence="1">Belongs to the LysR transcriptional regulatory family.</text>
</comment>
<organism evidence="6 7">
    <name type="scientific">Variovorax paradoxus</name>
    <dbReference type="NCBI Taxonomy" id="34073"/>
    <lineage>
        <taxon>Bacteria</taxon>
        <taxon>Pseudomonadati</taxon>
        <taxon>Pseudomonadota</taxon>
        <taxon>Betaproteobacteria</taxon>
        <taxon>Burkholderiales</taxon>
        <taxon>Comamonadaceae</taxon>
        <taxon>Variovorax</taxon>
    </lineage>
</organism>
<proteinExistence type="inferred from homology"/>
<comment type="caution">
    <text evidence="6">The sequence shown here is derived from an EMBL/GenBank/DDBJ whole genome shotgun (WGS) entry which is preliminary data.</text>
</comment>
<keyword evidence="2" id="KW-0805">Transcription regulation</keyword>
<reference evidence="6 7" key="1">
    <citation type="submission" date="2017-08" db="EMBL/GenBank/DDBJ databases">
        <title>Infants hospitalized years apart are colonized by the same room-sourced microbial strains.</title>
        <authorList>
            <person name="Brooks B."/>
            <person name="Olm M.R."/>
            <person name="Firek B.A."/>
            <person name="Baker R."/>
            <person name="Thomas B.C."/>
            <person name="Morowitz M.J."/>
            <person name="Banfield J.F."/>
        </authorList>
    </citation>
    <scope>NUCLEOTIDE SEQUENCE [LARGE SCALE GENOMIC DNA]</scope>
    <source>
        <strain evidence="6">S2_005_003_R2_41</strain>
    </source>
</reference>
<evidence type="ECO:0000256" key="4">
    <source>
        <dbReference type="ARBA" id="ARBA00023163"/>
    </source>
</evidence>
<accession>A0A2W5RL44</accession>
<name>A0A2W5RL44_VARPD</name>
<dbReference type="PANTHER" id="PTHR30346:SF28">
    <property type="entry name" value="HTH-TYPE TRANSCRIPTIONAL REGULATOR CYNR"/>
    <property type="match status" value="1"/>
</dbReference>
<dbReference type="PANTHER" id="PTHR30346">
    <property type="entry name" value="TRANSCRIPTIONAL DUAL REGULATOR HCAR-RELATED"/>
    <property type="match status" value="1"/>
</dbReference>
<dbReference type="SUPFAM" id="SSF46785">
    <property type="entry name" value="Winged helix' DNA-binding domain"/>
    <property type="match status" value="1"/>
</dbReference>
<dbReference type="InterPro" id="IPR000847">
    <property type="entry name" value="LysR_HTH_N"/>
</dbReference>
<dbReference type="FunFam" id="1.10.10.10:FF:000001">
    <property type="entry name" value="LysR family transcriptional regulator"/>
    <property type="match status" value="1"/>
</dbReference>
<dbReference type="GO" id="GO:0003677">
    <property type="term" value="F:DNA binding"/>
    <property type="evidence" value="ECO:0007669"/>
    <property type="project" value="UniProtKB-KW"/>
</dbReference>
<dbReference type="Pfam" id="PF00126">
    <property type="entry name" value="HTH_1"/>
    <property type="match status" value="1"/>
</dbReference>
<dbReference type="SUPFAM" id="SSF53850">
    <property type="entry name" value="Periplasmic binding protein-like II"/>
    <property type="match status" value="1"/>
</dbReference>
<evidence type="ECO:0000256" key="3">
    <source>
        <dbReference type="ARBA" id="ARBA00023125"/>
    </source>
</evidence>
<evidence type="ECO:0000259" key="5">
    <source>
        <dbReference type="PROSITE" id="PS50931"/>
    </source>
</evidence>
<dbReference type="Gene3D" id="3.40.190.290">
    <property type="match status" value="1"/>
</dbReference>
<dbReference type="InterPro" id="IPR005119">
    <property type="entry name" value="LysR_subst-bd"/>
</dbReference>
<dbReference type="EMBL" id="QFPP01000337">
    <property type="protein sequence ID" value="PZQ67923.1"/>
    <property type="molecule type" value="Genomic_DNA"/>
</dbReference>
<dbReference type="Gene3D" id="1.10.10.10">
    <property type="entry name" value="Winged helix-like DNA-binding domain superfamily/Winged helix DNA-binding domain"/>
    <property type="match status" value="1"/>
</dbReference>
<evidence type="ECO:0000256" key="2">
    <source>
        <dbReference type="ARBA" id="ARBA00023015"/>
    </source>
</evidence>
<feature type="domain" description="HTH lysR-type" evidence="5">
    <location>
        <begin position="4"/>
        <end position="61"/>
    </location>
</feature>
<evidence type="ECO:0000313" key="7">
    <source>
        <dbReference type="Proteomes" id="UP000249135"/>
    </source>
</evidence>